<evidence type="ECO:0000259" key="8">
    <source>
        <dbReference type="PROSITE" id="PS50110"/>
    </source>
</evidence>
<dbReference type="PANTHER" id="PTHR48111:SF4">
    <property type="entry name" value="DNA-BINDING DUAL TRANSCRIPTIONAL REGULATOR OMPR"/>
    <property type="match status" value="1"/>
</dbReference>
<keyword evidence="1 6" id="KW-0597">Phosphoprotein</keyword>
<sequence>MTARGKDTRPHIIVVEDEAFQRETLVEYLDANGYRASGVEAGAALRKLVEKDPPALVLLDLRLPGGEDGFALARWLRERSAKVGIVMVTASGDTVDRVVGLETGADDYIAKPFEPRELLARVKAVLRRAGGASAATGSPRVRIGRCLLDLETRTLKALSGEDIPLRAGEFELLKLLAQNPNRALTRDWLLETVSHREMDVFDRAIDIRILRLRRKVEIDPARPTSIRTVRGAGYMFVPPDD</sequence>
<keyword evidence="4 7" id="KW-0238">DNA-binding</keyword>
<reference evidence="10 11" key="1">
    <citation type="submission" date="2019-06" db="EMBL/GenBank/DDBJ databases">
        <title>New taxonomy in bacterial strain CC-CFT640, isolated from vineyard.</title>
        <authorList>
            <person name="Lin S.-Y."/>
            <person name="Tsai C.-F."/>
            <person name="Young C.-C."/>
        </authorList>
    </citation>
    <scope>NUCLEOTIDE SEQUENCE [LARGE SCALE GENOMIC DNA]</scope>
    <source>
        <strain evidence="10 11">CC-CFT640</strain>
    </source>
</reference>
<evidence type="ECO:0000259" key="9">
    <source>
        <dbReference type="PROSITE" id="PS51755"/>
    </source>
</evidence>
<dbReference type="GO" id="GO:0006355">
    <property type="term" value="P:regulation of DNA-templated transcription"/>
    <property type="evidence" value="ECO:0007669"/>
    <property type="project" value="InterPro"/>
</dbReference>
<dbReference type="InterPro" id="IPR016032">
    <property type="entry name" value="Sig_transdc_resp-reg_C-effctor"/>
</dbReference>
<dbReference type="PROSITE" id="PS50110">
    <property type="entry name" value="RESPONSE_REGULATORY"/>
    <property type="match status" value="1"/>
</dbReference>
<dbReference type="InterPro" id="IPR036388">
    <property type="entry name" value="WH-like_DNA-bd_sf"/>
</dbReference>
<dbReference type="OrthoDB" id="9784252at2"/>
<dbReference type="SUPFAM" id="SSF52172">
    <property type="entry name" value="CheY-like"/>
    <property type="match status" value="1"/>
</dbReference>
<dbReference type="Gene3D" id="1.10.10.10">
    <property type="entry name" value="Winged helix-like DNA-binding domain superfamily/Winged helix DNA-binding domain"/>
    <property type="match status" value="1"/>
</dbReference>
<feature type="DNA-binding region" description="OmpR/PhoB-type" evidence="7">
    <location>
        <begin position="138"/>
        <end position="238"/>
    </location>
</feature>
<dbReference type="GO" id="GO:0005829">
    <property type="term" value="C:cytosol"/>
    <property type="evidence" value="ECO:0007669"/>
    <property type="project" value="TreeGrafter"/>
</dbReference>
<dbReference type="InterPro" id="IPR011006">
    <property type="entry name" value="CheY-like_superfamily"/>
</dbReference>
<dbReference type="Gene3D" id="6.10.250.690">
    <property type="match status" value="1"/>
</dbReference>
<keyword evidence="5" id="KW-0804">Transcription</keyword>
<keyword evidence="2" id="KW-0902">Two-component regulatory system</keyword>
<dbReference type="GO" id="GO:0032993">
    <property type="term" value="C:protein-DNA complex"/>
    <property type="evidence" value="ECO:0007669"/>
    <property type="project" value="TreeGrafter"/>
</dbReference>
<dbReference type="PROSITE" id="PS51755">
    <property type="entry name" value="OMPR_PHOB"/>
    <property type="match status" value="1"/>
</dbReference>
<evidence type="ECO:0000256" key="1">
    <source>
        <dbReference type="ARBA" id="ARBA00022553"/>
    </source>
</evidence>
<dbReference type="PANTHER" id="PTHR48111">
    <property type="entry name" value="REGULATOR OF RPOS"/>
    <property type="match status" value="1"/>
</dbReference>
<dbReference type="InterPro" id="IPR001789">
    <property type="entry name" value="Sig_transdc_resp-reg_receiver"/>
</dbReference>
<comment type="caution">
    <text evidence="10">The sequence shown here is derived from an EMBL/GenBank/DDBJ whole genome shotgun (WGS) entry which is preliminary data.</text>
</comment>
<dbReference type="Proteomes" id="UP000321638">
    <property type="component" value="Unassembled WGS sequence"/>
</dbReference>
<dbReference type="AlphaFoldDB" id="A0A5C8PUF2"/>
<dbReference type="EMBL" id="VDUZ01000002">
    <property type="protein sequence ID" value="TXL81948.1"/>
    <property type="molecule type" value="Genomic_DNA"/>
</dbReference>
<evidence type="ECO:0000256" key="5">
    <source>
        <dbReference type="ARBA" id="ARBA00023163"/>
    </source>
</evidence>
<dbReference type="RefSeq" id="WP_147845303.1">
    <property type="nucleotide sequence ID" value="NZ_VDUZ01000002.1"/>
</dbReference>
<dbReference type="InterPro" id="IPR039420">
    <property type="entry name" value="WalR-like"/>
</dbReference>
<evidence type="ECO:0000313" key="10">
    <source>
        <dbReference type="EMBL" id="TXL81948.1"/>
    </source>
</evidence>
<evidence type="ECO:0000256" key="3">
    <source>
        <dbReference type="ARBA" id="ARBA00023015"/>
    </source>
</evidence>
<feature type="domain" description="OmpR/PhoB-type" evidence="9">
    <location>
        <begin position="138"/>
        <end position="238"/>
    </location>
</feature>
<evidence type="ECO:0000256" key="4">
    <source>
        <dbReference type="ARBA" id="ARBA00023125"/>
    </source>
</evidence>
<name>A0A5C8PUF2_9HYPH</name>
<gene>
    <name evidence="10" type="ORF">FHP25_02455</name>
</gene>
<dbReference type="CDD" id="cd00383">
    <property type="entry name" value="trans_reg_C"/>
    <property type="match status" value="1"/>
</dbReference>
<dbReference type="GO" id="GO:0000156">
    <property type="term" value="F:phosphorelay response regulator activity"/>
    <property type="evidence" value="ECO:0007669"/>
    <property type="project" value="TreeGrafter"/>
</dbReference>
<dbReference type="SMART" id="SM00448">
    <property type="entry name" value="REC"/>
    <property type="match status" value="1"/>
</dbReference>
<feature type="modified residue" description="4-aspartylphosphate" evidence="6">
    <location>
        <position position="60"/>
    </location>
</feature>
<dbReference type="SMART" id="SM00862">
    <property type="entry name" value="Trans_reg_C"/>
    <property type="match status" value="1"/>
</dbReference>
<proteinExistence type="predicted"/>
<dbReference type="Pfam" id="PF00486">
    <property type="entry name" value="Trans_reg_C"/>
    <property type="match status" value="1"/>
</dbReference>
<evidence type="ECO:0000256" key="7">
    <source>
        <dbReference type="PROSITE-ProRule" id="PRU01091"/>
    </source>
</evidence>
<dbReference type="GO" id="GO:0000976">
    <property type="term" value="F:transcription cis-regulatory region binding"/>
    <property type="evidence" value="ECO:0007669"/>
    <property type="project" value="TreeGrafter"/>
</dbReference>
<dbReference type="InterPro" id="IPR001867">
    <property type="entry name" value="OmpR/PhoB-type_DNA-bd"/>
</dbReference>
<evidence type="ECO:0000256" key="6">
    <source>
        <dbReference type="PROSITE-ProRule" id="PRU00169"/>
    </source>
</evidence>
<dbReference type="Pfam" id="PF00072">
    <property type="entry name" value="Response_reg"/>
    <property type="match status" value="1"/>
</dbReference>
<organism evidence="10 11">
    <name type="scientific">Vineibacter terrae</name>
    <dbReference type="NCBI Taxonomy" id="2586908"/>
    <lineage>
        <taxon>Bacteria</taxon>
        <taxon>Pseudomonadati</taxon>
        <taxon>Pseudomonadota</taxon>
        <taxon>Alphaproteobacteria</taxon>
        <taxon>Hyphomicrobiales</taxon>
        <taxon>Vineibacter</taxon>
    </lineage>
</organism>
<dbReference type="SUPFAM" id="SSF46894">
    <property type="entry name" value="C-terminal effector domain of the bipartite response regulators"/>
    <property type="match status" value="1"/>
</dbReference>
<keyword evidence="11" id="KW-1185">Reference proteome</keyword>
<evidence type="ECO:0000256" key="2">
    <source>
        <dbReference type="ARBA" id="ARBA00023012"/>
    </source>
</evidence>
<dbReference type="Gene3D" id="3.40.50.2300">
    <property type="match status" value="1"/>
</dbReference>
<evidence type="ECO:0000313" key="11">
    <source>
        <dbReference type="Proteomes" id="UP000321638"/>
    </source>
</evidence>
<keyword evidence="3" id="KW-0805">Transcription regulation</keyword>
<accession>A0A5C8PUF2</accession>
<feature type="domain" description="Response regulatory" evidence="8">
    <location>
        <begin position="11"/>
        <end position="126"/>
    </location>
</feature>
<protein>
    <submittedName>
        <fullName evidence="10">Response regulator</fullName>
    </submittedName>
</protein>